<comment type="caution">
    <text evidence="2">The sequence shown here is derived from an EMBL/GenBank/DDBJ whole genome shotgun (WGS) entry which is preliminary data.</text>
</comment>
<dbReference type="RefSeq" id="WP_189031403.1">
    <property type="nucleotide sequence ID" value="NZ_BMKR01000043.1"/>
</dbReference>
<reference evidence="2" key="1">
    <citation type="journal article" date="2014" name="Int. J. Syst. Evol. Microbiol.">
        <title>Complete genome sequence of Corynebacterium casei LMG S-19264T (=DSM 44701T), isolated from a smear-ripened cheese.</title>
        <authorList>
            <consortium name="US DOE Joint Genome Institute (JGI-PGF)"/>
            <person name="Walter F."/>
            <person name="Albersmeier A."/>
            <person name="Kalinowski J."/>
            <person name="Ruckert C."/>
        </authorList>
    </citation>
    <scope>NUCLEOTIDE SEQUENCE</scope>
    <source>
        <strain evidence="2">CGMCC 1.16134</strain>
    </source>
</reference>
<evidence type="ECO:0000313" key="3">
    <source>
        <dbReference type="Proteomes" id="UP000637643"/>
    </source>
</evidence>
<accession>A0A917D4L7</accession>
<dbReference type="InterPro" id="IPR013830">
    <property type="entry name" value="SGNH_hydro"/>
</dbReference>
<dbReference type="PANTHER" id="PTHR43784">
    <property type="entry name" value="GDSL-LIKE LIPASE/ACYLHYDROLASE, PUTATIVE (AFU_ORTHOLOGUE AFUA_2G00820)-RELATED"/>
    <property type="match status" value="1"/>
</dbReference>
<evidence type="ECO:0000259" key="1">
    <source>
        <dbReference type="Pfam" id="PF13472"/>
    </source>
</evidence>
<dbReference type="Pfam" id="PF13472">
    <property type="entry name" value="Lipase_GDSL_2"/>
    <property type="match status" value="1"/>
</dbReference>
<organism evidence="2 3">
    <name type="scientific">Paenibacillus albidus</name>
    <dbReference type="NCBI Taxonomy" id="2041023"/>
    <lineage>
        <taxon>Bacteria</taxon>
        <taxon>Bacillati</taxon>
        <taxon>Bacillota</taxon>
        <taxon>Bacilli</taxon>
        <taxon>Bacillales</taxon>
        <taxon>Paenibacillaceae</taxon>
        <taxon>Paenibacillus</taxon>
    </lineage>
</organism>
<dbReference type="InterPro" id="IPR053140">
    <property type="entry name" value="GDSL_Rv0518-like"/>
</dbReference>
<protein>
    <recommendedName>
        <fullName evidence="1">SGNH hydrolase-type esterase domain-containing protein</fullName>
    </recommendedName>
</protein>
<dbReference type="EMBL" id="BMKR01000043">
    <property type="protein sequence ID" value="GGG07670.1"/>
    <property type="molecule type" value="Genomic_DNA"/>
</dbReference>
<reference evidence="2" key="2">
    <citation type="submission" date="2020-09" db="EMBL/GenBank/DDBJ databases">
        <authorList>
            <person name="Sun Q."/>
            <person name="Zhou Y."/>
        </authorList>
    </citation>
    <scope>NUCLEOTIDE SEQUENCE</scope>
    <source>
        <strain evidence="2">CGMCC 1.16134</strain>
    </source>
</reference>
<sequence length="393" mass="42989">MSNPMDQDNVILNQKDYSSATVLSSAANYIMNKEKPFTHTFRTYIRLRETGVLNLRLWHSNNVDSTWDQGVEAKGSEPGGDWVIEAAYVADGGQEPQGQVIPGTQVAVTFDGESSKAVTPGETFWSDEAELDLAEGHYLAFTWTIRTQHPGKSYPFNVEGMLVTAYDAPGDLADRESAEGFAGSDNLLVLPSYIGYRKKGARRLVFLGDSITQGVRTAKDGYEYWAARIAEGLGKEYGLWNIGSGWGRAYDVAAGGSWLKKAKQGDEVLIVLGVNDLDIGNRTADELLRDLAAIIVALKEANPEVSILLGTVPPFNFQAEKEQAWRYVNREILSRPPAGTDRVFDIASVLSMPAPHEHLIRPEYMSGAEDPHPNGIAGQAVADAFLNWYGSGI</sequence>
<dbReference type="SUPFAM" id="SSF52266">
    <property type="entry name" value="SGNH hydrolase"/>
    <property type="match status" value="1"/>
</dbReference>
<dbReference type="InterPro" id="IPR036514">
    <property type="entry name" value="SGNH_hydro_sf"/>
</dbReference>
<dbReference type="AlphaFoldDB" id="A0A917D4L7"/>
<keyword evidence="3" id="KW-1185">Reference proteome</keyword>
<proteinExistence type="predicted"/>
<dbReference type="Proteomes" id="UP000637643">
    <property type="component" value="Unassembled WGS sequence"/>
</dbReference>
<dbReference type="PANTHER" id="PTHR43784:SF2">
    <property type="entry name" value="GDSL-LIKE LIPASE_ACYLHYDROLASE, PUTATIVE (AFU_ORTHOLOGUE AFUA_2G00820)-RELATED"/>
    <property type="match status" value="1"/>
</dbReference>
<evidence type="ECO:0000313" key="2">
    <source>
        <dbReference type="EMBL" id="GGG07670.1"/>
    </source>
</evidence>
<feature type="domain" description="SGNH hydrolase-type esterase" evidence="1">
    <location>
        <begin position="206"/>
        <end position="330"/>
    </location>
</feature>
<gene>
    <name evidence="2" type="ORF">GCM10010912_60400</name>
</gene>
<name>A0A917D4L7_9BACL</name>
<dbReference type="Gene3D" id="3.40.50.1110">
    <property type="entry name" value="SGNH hydrolase"/>
    <property type="match status" value="1"/>
</dbReference>